<reference evidence="2 3" key="1">
    <citation type="submission" date="2021-05" db="EMBL/GenBank/DDBJ databases">
        <title>Comparative genomic studies on the polysaccharide-degrading batcterial strains of the Flammeovirga genus.</title>
        <authorList>
            <person name="Zewei F."/>
            <person name="Zheng Z."/>
            <person name="Yu L."/>
            <person name="Ruyue G."/>
            <person name="Yanhong M."/>
            <person name="Yuanyuan C."/>
            <person name="Jingyan G."/>
            <person name="Wenjun H."/>
        </authorList>
    </citation>
    <scope>NUCLEOTIDE SEQUENCE [LARGE SCALE GENOMIC DNA]</scope>
    <source>
        <strain evidence="2 3">NBRC:100898</strain>
    </source>
</reference>
<keyword evidence="3" id="KW-1185">Reference proteome</keyword>
<evidence type="ECO:0000313" key="3">
    <source>
        <dbReference type="Proteomes" id="UP000678679"/>
    </source>
</evidence>
<feature type="signal peptide" evidence="1">
    <location>
        <begin position="1"/>
        <end position="21"/>
    </location>
</feature>
<organism evidence="2 3">
    <name type="scientific">Flammeovirga yaeyamensis</name>
    <dbReference type="NCBI Taxonomy" id="367791"/>
    <lineage>
        <taxon>Bacteria</taxon>
        <taxon>Pseudomonadati</taxon>
        <taxon>Bacteroidota</taxon>
        <taxon>Cytophagia</taxon>
        <taxon>Cytophagales</taxon>
        <taxon>Flammeovirgaceae</taxon>
        <taxon>Flammeovirga</taxon>
    </lineage>
</organism>
<sequence length="274" mass="32137">MKRLPLYILLLFTLVSSTVFAQKTKKKKKEKTLITEAQDEIEKQGEIQRDSSVFYFENWMMGNIVFKNGKVKKQVPLLFDLEHDQIEYQEIKLQQMYGGLEMLDTTINVVEVSEVKEFSITFIDDSNENVTSTSIYHFVNGDQFTREGVPAIGIYELVAGGEGKMGVLAYPFLLKTAHLYNSMSKEQNEIQRQRYGAYNMNNKEVFYSYQLKEKLYFLTQAGEIIPTDKKKKVIVKDFIGREEEMKEYMKTMDTYYKSKEGLRQLVEFYNNQFN</sequence>
<evidence type="ECO:0000313" key="2">
    <source>
        <dbReference type="EMBL" id="QWG01895.1"/>
    </source>
</evidence>
<accession>A0AAX1N6L6</accession>
<name>A0AAX1N6L6_9BACT</name>
<dbReference type="RefSeq" id="WP_169666330.1">
    <property type="nucleotide sequence ID" value="NZ_CP076132.1"/>
</dbReference>
<evidence type="ECO:0000256" key="1">
    <source>
        <dbReference type="SAM" id="SignalP"/>
    </source>
</evidence>
<proteinExistence type="predicted"/>
<protein>
    <submittedName>
        <fullName evidence="2">Uncharacterized protein</fullName>
    </submittedName>
</protein>
<dbReference type="AlphaFoldDB" id="A0AAX1N6L6"/>
<dbReference type="KEGG" id="fya:KMW28_20035"/>
<feature type="chain" id="PRO_5043387737" evidence="1">
    <location>
        <begin position="22"/>
        <end position="274"/>
    </location>
</feature>
<dbReference type="Proteomes" id="UP000678679">
    <property type="component" value="Chromosome 1"/>
</dbReference>
<dbReference type="EMBL" id="CP076132">
    <property type="protein sequence ID" value="QWG01895.1"/>
    <property type="molecule type" value="Genomic_DNA"/>
</dbReference>
<gene>
    <name evidence="2" type="ORF">KMW28_20035</name>
</gene>
<keyword evidence="1" id="KW-0732">Signal</keyword>